<evidence type="ECO:0000256" key="1">
    <source>
        <dbReference type="SAM" id="MobiDB-lite"/>
    </source>
</evidence>
<feature type="compositionally biased region" description="Low complexity" evidence="1">
    <location>
        <begin position="173"/>
        <end position="199"/>
    </location>
</feature>
<gene>
    <name evidence="2" type="ORF">HYH03_009968</name>
</gene>
<organism evidence="2 3">
    <name type="scientific">Edaphochlamys debaryana</name>
    <dbReference type="NCBI Taxonomy" id="47281"/>
    <lineage>
        <taxon>Eukaryota</taxon>
        <taxon>Viridiplantae</taxon>
        <taxon>Chlorophyta</taxon>
        <taxon>core chlorophytes</taxon>
        <taxon>Chlorophyceae</taxon>
        <taxon>CS clade</taxon>
        <taxon>Chlamydomonadales</taxon>
        <taxon>Chlamydomonadales incertae sedis</taxon>
        <taxon>Edaphochlamys</taxon>
    </lineage>
</organism>
<dbReference type="Proteomes" id="UP000612055">
    <property type="component" value="Unassembled WGS sequence"/>
</dbReference>
<feature type="region of interest" description="Disordered" evidence="1">
    <location>
        <begin position="393"/>
        <end position="416"/>
    </location>
</feature>
<dbReference type="AlphaFoldDB" id="A0A835XX30"/>
<evidence type="ECO:0000313" key="2">
    <source>
        <dbReference type="EMBL" id="KAG2491808.1"/>
    </source>
</evidence>
<keyword evidence="3" id="KW-1185">Reference proteome</keyword>
<dbReference type="OrthoDB" id="546241at2759"/>
<evidence type="ECO:0000313" key="3">
    <source>
        <dbReference type="Proteomes" id="UP000612055"/>
    </source>
</evidence>
<sequence length="492" mass="51232">MEFVEEHRVRELGLTGEDIVESVVKPYTAARKCRYTDILMEQGLSDQRLAGAVSRARPFFFVSHPWGRPFGEVLDLVLANYRERAKAASLDPGAAPLGDEYLWIDVFALNHHAGSSARSAELASVPEVVADAEETLVVVPLNTEGLQTVAEAWNVEVRPGARILGARPGRGASAEGAAGAAAGTSNGGATAAGAASGSPQESRAALRIPPSARPHGHLSRHAVSLAWLHRFAEDHRVRELGLTGEAVVERVVKRYTAPRRCRYTDLLAEQAHDDLSLAGAVSCGRPFFFVSHPWGRPFAEVLDLVDAHFGERAKAARLRHGATSPEPDHVFLWIDVFALNHHAGSSARSAELASVPEVVADAEETLVVVGQGGAALEAAAQGWHVQVKSNGGSVAVSPIPEEQEPPGPSDGGVAAALPLGGGAASSGGAAGAPPVLPVFGALASLVSAGSGSSAGGERDRSRNGTPRRRRGAVGGREEGLDSPKASLLANGL</sequence>
<feature type="region of interest" description="Disordered" evidence="1">
    <location>
        <begin position="447"/>
        <end position="492"/>
    </location>
</feature>
<accession>A0A835XX30</accession>
<feature type="region of interest" description="Disordered" evidence="1">
    <location>
        <begin position="173"/>
        <end position="203"/>
    </location>
</feature>
<reference evidence="2" key="1">
    <citation type="journal article" date="2020" name="bioRxiv">
        <title>Comparative genomics of Chlamydomonas.</title>
        <authorList>
            <person name="Craig R.J."/>
            <person name="Hasan A.R."/>
            <person name="Ness R.W."/>
            <person name="Keightley P.D."/>
        </authorList>
    </citation>
    <scope>NUCLEOTIDE SEQUENCE</scope>
    <source>
        <strain evidence="2">CCAP 11/70</strain>
    </source>
</reference>
<dbReference type="EMBL" id="JAEHOE010000050">
    <property type="protein sequence ID" value="KAG2491808.1"/>
    <property type="molecule type" value="Genomic_DNA"/>
</dbReference>
<protein>
    <submittedName>
        <fullName evidence="2">Uncharacterized protein</fullName>
    </submittedName>
</protein>
<proteinExistence type="predicted"/>
<name>A0A835XX30_9CHLO</name>
<comment type="caution">
    <text evidence="2">The sequence shown here is derived from an EMBL/GenBank/DDBJ whole genome shotgun (WGS) entry which is preliminary data.</text>
</comment>